<accession>A0A381SHL4</accession>
<dbReference type="Gene3D" id="3.30.1360.170">
    <property type="match status" value="2"/>
</dbReference>
<gene>
    <name evidence="1" type="ORF">METZ01_LOCUS53557</name>
</gene>
<dbReference type="InterPro" id="IPR036098">
    <property type="entry name" value="Thymidylate_synthase_ThyX_sf"/>
</dbReference>
<dbReference type="PANTHER" id="PTHR34934:SF1">
    <property type="entry name" value="FLAVIN-DEPENDENT THYMIDYLATE SYNTHASE"/>
    <property type="match status" value="1"/>
</dbReference>
<dbReference type="SUPFAM" id="SSF69796">
    <property type="entry name" value="Thymidylate synthase-complementing protein Thy1"/>
    <property type="match status" value="2"/>
</dbReference>
<dbReference type="Pfam" id="PF02511">
    <property type="entry name" value="Thy1"/>
    <property type="match status" value="2"/>
</dbReference>
<dbReference type="EMBL" id="UINC01002828">
    <property type="protein sequence ID" value="SVA00703.1"/>
    <property type="molecule type" value="Genomic_DNA"/>
</dbReference>
<dbReference type="InterPro" id="IPR003669">
    <property type="entry name" value="Thymidylate_synthase_ThyX"/>
</dbReference>
<dbReference type="CDD" id="cd20175">
    <property type="entry name" value="ThyX"/>
    <property type="match status" value="2"/>
</dbReference>
<dbReference type="PANTHER" id="PTHR34934">
    <property type="entry name" value="FLAVIN-DEPENDENT THYMIDYLATE SYNTHASE"/>
    <property type="match status" value="1"/>
</dbReference>
<dbReference type="AlphaFoldDB" id="A0A381SHL4"/>
<evidence type="ECO:0000313" key="1">
    <source>
        <dbReference type="EMBL" id="SVA00703.1"/>
    </source>
</evidence>
<dbReference type="GO" id="GO:0004799">
    <property type="term" value="F:thymidylate synthase activity"/>
    <property type="evidence" value="ECO:0007669"/>
    <property type="project" value="TreeGrafter"/>
</dbReference>
<sequence>MTQPRKENGAPGQSYFRRVYPLDAHDLSEEQIAVAFAMTSRRPEAFDEISEQVSKEKAADFHERWVLGYGHASVAEHAVVHLAVENVSRLAVDTLEDNRLASYTEKSSRYQVMPEDYFYIPDELVKYPAIKKEYEAACQALFQGYFKLIDGCIEYLREATPRIATERDRAFNSRLSRIATDHCRAVLPAATLTNVGVTANARTLEHAIAKLVSSELIEEQHLGDAVREQGRLITPTLIKYADKVDYLARASGLQLDQARRFGFPDEEPAAEGKDSGTSVPEVRLVHWDRKGEEKLAAALLYRHSNLSYDQVWERIKDLGPEPRQAIIDESTAGIGPHDAPLREFEVVDYSFEFMLDYGAYREFKRHRMMSYLPQPLTVAHGYRIPSVIAQAGLESEFEQTVRPSEEAYWKVREVSPPAAQYLVTHAHNRRVVSKFNLRECYHLFKMRTSDEAHFSIREPMQEAMRLAVAVQPQFFRHLKLRNYPDWWPHPISD</sequence>
<dbReference type="GO" id="GO:0006231">
    <property type="term" value="P:dTMP biosynthetic process"/>
    <property type="evidence" value="ECO:0007669"/>
    <property type="project" value="InterPro"/>
</dbReference>
<dbReference type="GO" id="GO:0070402">
    <property type="term" value="F:NADPH binding"/>
    <property type="evidence" value="ECO:0007669"/>
    <property type="project" value="TreeGrafter"/>
</dbReference>
<reference evidence="1" key="1">
    <citation type="submission" date="2018-05" db="EMBL/GenBank/DDBJ databases">
        <authorList>
            <person name="Lanie J.A."/>
            <person name="Ng W.-L."/>
            <person name="Kazmierczak K.M."/>
            <person name="Andrzejewski T.M."/>
            <person name="Davidsen T.M."/>
            <person name="Wayne K.J."/>
            <person name="Tettelin H."/>
            <person name="Glass J.I."/>
            <person name="Rusch D."/>
            <person name="Podicherti R."/>
            <person name="Tsui H.-C.T."/>
            <person name="Winkler M.E."/>
        </authorList>
    </citation>
    <scope>NUCLEOTIDE SEQUENCE</scope>
</reference>
<protein>
    <recommendedName>
        <fullName evidence="2">FAD-dependent thymidylate synthase</fullName>
    </recommendedName>
</protein>
<name>A0A381SHL4_9ZZZZ</name>
<dbReference type="GO" id="GO:0050797">
    <property type="term" value="F:thymidylate synthase (FAD) activity"/>
    <property type="evidence" value="ECO:0007669"/>
    <property type="project" value="InterPro"/>
</dbReference>
<organism evidence="1">
    <name type="scientific">marine metagenome</name>
    <dbReference type="NCBI Taxonomy" id="408172"/>
    <lineage>
        <taxon>unclassified sequences</taxon>
        <taxon>metagenomes</taxon>
        <taxon>ecological metagenomes</taxon>
    </lineage>
</organism>
<dbReference type="GO" id="GO:0050660">
    <property type="term" value="F:flavin adenine dinucleotide binding"/>
    <property type="evidence" value="ECO:0007669"/>
    <property type="project" value="InterPro"/>
</dbReference>
<dbReference type="PROSITE" id="PS51331">
    <property type="entry name" value="THYX"/>
    <property type="match status" value="2"/>
</dbReference>
<proteinExistence type="predicted"/>
<evidence type="ECO:0008006" key="2">
    <source>
        <dbReference type="Google" id="ProtNLM"/>
    </source>
</evidence>